<dbReference type="InterPro" id="IPR036249">
    <property type="entry name" value="Thioredoxin-like_sf"/>
</dbReference>
<accession>R7ZKZ7</accession>
<keyword evidence="3" id="KW-1185">Reference proteome</keyword>
<dbReference type="GO" id="GO:0016209">
    <property type="term" value="F:antioxidant activity"/>
    <property type="evidence" value="ECO:0007669"/>
    <property type="project" value="InterPro"/>
</dbReference>
<dbReference type="AlphaFoldDB" id="R7ZKZ7"/>
<evidence type="ECO:0000313" key="3">
    <source>
        <dbReference type="Proteomes" id="UP000013909"/>
    </source>
</evidence>
<organism evidence="2 3">
    <name type="scientific">Lunatimonas lonarensis</name>
    <dbReference type="NCBI Taxonomy" id="1232681"/>
    <lineage>
        <taxon>Bacteria</taxon>
        <taxon>Pseudomonadati</taxon>
        <taxon>Bacteroidota</taxon>
        <taxon>Cytophagia</taxon>
        <taxon>Cytophagales</taxon>
        <taxon>Cyclobacteriaceae</taxon>
    </lineage>
</organism>
<reference evidence="2 3" key="1">
    <citation type="submission" date="2013-02" db="EMBL/GenBank/DDBJ databases">
        <title>A novel strain isolated from Lonar lake, Maharashtra, India.</title>
        <authorList>
            <person name="Singh A."/>
        </authorList>
    </citation>
    <scope>NUCLEOTIDE SEQUENCE [LARGE SCALE GENOMIC DNA]</scope>
    <source>
        <strain evidence="2 3">AK24</strain>
    </source>
</reference>
<proteinExistence type="predicted"/>
<dbReference type="Proteomes" id="UP000013909">
    <property type="component" value="Unassembled WGS sequence"/>
</dbReference>
<comment type="caution">
    <text evidence="2">The sequence shown here is derived from an EMBL/GenBank/DDBJ whole genome shotgun (WGS) entry which is preliminary data.</text>
</comment>
<evidence type="ECO:0000259" key="1">
    <source>
        <dbReference type="Pfam" id="PF00578"/>
    </source>
</evidence>
<dbReference type="PATRIC" id="fig|1288963.3.peg.4798"/>
<name>R7ZKZ7_9BACT</name>
<dbReference type="STRING" id="1232681.ADIS_4810"/>
<dbReference type="Gene3D" id="3.40.30.10">
    <property type="entry name" value="Glutaredoxin"/>
    <property type="match status" value="1"/>
</dbReference>
<feature type="domain" description="Alkyl hydroperoxide reductase subunit C/ Thiol specific antioxidant" evidence="1">
    <location>
        <begin position="54"/>
        <end position="141"/>
    </location>
</feature>
<dbReference type="EMBL" id="AQHR01000126">
    <property type="protein sequence ID" value="EON74699.1"/>
    <property type="molecule type" value="Genomic_DNA"/>
</dbReference>
<protein>
    <recommendedName>
        <fullName evidence="1">Alkyl hydroperoxide reductase subunit C/ Thiol specific antioxidant domain-containing protein</fullName>
    </recommendedName>
</protein>
<sequence length="162" mass="17987">MLGTLLLVMVGMAFSIQRAFLDLSVKDSRRLQWEDLGLILVRGVSVTESAPYSSLVVVYFNSTCDLCVHELAQIKGRLGEFVGVPLVFISSEEREEIEEVAAGFEEDQGGFVTFLQDESQLFATAFSVTGVPETFVFGEDGAQRWRFRGPVKVQSILNQLAR</sequence>
<dbReference type="Pfam" id="PF00578">
    <property type="entry name" value="AhpC-TSA"/>
    <property type="match status" value="1"/>
</dbReference>
<dbReference type="SUPFAM" id="SSF52833">
    <property type="entry name" value="Thioredoxin-like"/>
    <property type="match status" value="1"/>
</dbReference>
<dbReference type="InterPro" id="IPR000866">
    <property type="entry name" value="AhpC/TSA"/>
</dbReference>
<gene>
    <name evidence="2" type="ORF">ADIS_4810</name>
</gene>
<dbReference type="GO" id="GO:0016491">
    <property type="term" value="F:oxidoreductase activity"/>
    <property type="evidence" value="ECO:0007669"/>
    <property type="project" value="InterPro"/>
</dbReference>
<evidence type="ECO:0000313" key="2">
    <source>
        <dbReference type="EMBL" id="EON74699.1"/>
    </source>
</evidence>